<dbReference type="Proteomes" id="UP000234653">
    <property type="component" value="Chromosome"/>
</dbReference>
<evidence type="ECO:0000313" key="5">
    <source>
        <dbReference type="Proteomes" id="UP000234653"/>
    </source>
</evidence>
<keyword evidence="5" id="KW-1185">Reference proteome</keyword>
<dbReference type="InterPro" id="IPR039532">
    <property type="entry name" value="TetR_C_Firmicutes"/>
</dbReference>
<reference evidence="4 5" key="1">
    <citation type="submission" date="2016-12" db="EMBL/GenBank/DDBJ databases">
        <title>The whole genome sequencing and assembly of Lactobacillus alimentarius DSM 20249T strain.</title>
        <authorList>
            <person name="Lee Y.-J."/>
            <person name="Yi H."/>
            <person name="Bahn Y.-S."/>
            <person name="Kim J.F."/>
            <person name="Lee D.-W."/>
        </authorList>
    </citation>
    <scope>NUCLEOTIDE SEQUENCE [LARGE SCALE GENOMIC DNA]</scope>
    <source>
        <strain evidence="4 5">DSM 20249</strain>
    </source>
</reference>
<proteinExistence type="predicted"/>
<protein>
    <recommendedName>
        <fullName evidence="3">HTH tetR-type domain-containing protein</fullName>
    </recommendedName>
</protein>
<sequence>MASQKERQEKTETNIIQALLEVGQTKPLAQISVSDITRVSHINRGTFYLHFLDKNDLVNQVTKGFIEQVQMILRTEMSESMDYRYFSEDKPYPVIKNLVDLVAENKELVRFMLGINGDPEFYPTITAELKTAILNDLKRVKGNQDFTSSIPNEYAIRLITSMILTIIKTWIDGDDGLTKEAVSKIIMKGLYLSPYQMLGIGKSRK</sequence>
<gene>
    <name evidence="4" type="ORF">LA20249_04925</name>
</gene>
<dbReference type="OrthoDB" id="9810250at2"/>
<evidence type="ECO:0000259" key="3">
    <source>
        <dbReference type="PROSITE" id="PS50977"/>
    </source>
</evidence>
<dbReference type="Gene3D" id="1.10.357.10">
    <property type="entry name" value="Tetracycline Repressor, domain 2"/>
    <property type="match status" value="1"/>
</dbReference>
<dbReference type="PANTHER" id="PTHR43479">
    <property type="entry name" value="ACREF/ENVCD OPERON REPRESSOR-RELATED"/>
    <property type="match status" value="1"/>
</dbReference>
<dbReference type="AlphaFoldDB" id="A0A2K9HN47"/>
<feature type="domain" description="HTH tetR-type" evidence="3">
    <location>
        <begin position="9"/>
        <end position="69"/>
    </location>
</feature>
<name>A0A2K9HN47_9LACO</name>
<dbReference type="RefSeq" id="WP_057736899.1">
    <property type="nucleotide sequence ID" value="NZ_AZDQ01000003.1"/>
</dbReference>
<dbReference type="InterPro" id="IPR009057">
    <property type="entry name" value="Homeodomain-like_sf"/>
</dbReference>
<evidence type="ECO:0000256" key="2">
    <source>
        <dbReference type="PROSITE-ProRule" id="PRU00335"/>
    </source>
</evidence>
<feature type="DNA-binding region" description="H-T-H motif" evidence="2">
    <location>
        <begin position="32"/>
        <end position="51"/>
    </location>
</feature>
<dbReference type="STRING" id="1423720.FC67_GL001005"/>
<organism evidence="4 5">
    <name type="scientific">Companilactobacillus alimentarius DSM 20249</name>
    <dbReference type="NCBI Taxonomy" id="1423720"/>
    <lineage>
        <taxon>Bacteria</taxon>
        <taxon>Bacillati</taxon>
        <taxon>Bacillota</taxon>
        <taxon>Bacilli</taxon>
        <taxon>Lactobacillales</taxon>
        <taxon>Lactobacillaceae</taxon>
        <taxon>Companilactobacillus</taxon>
    </lineage>
</organism>
<dbReference type="InterPro" id="IPR001647">
    <property type="entry name" value="HTH_TetR"/>
</dbReference>
<dbReference type="Pfam" id="PF14278">
    <property type="entry name" value="TetR_C_8"/>
    <property type="match status" value="1"/>
</dbReference>
<dbReference type="EMBL" id="CP018867">
    <property type="protein sequence ID" value="AUI71563.1"/>
    <property type="molecule type" value="Genomic_DNA"/>
</dbReference>
<evidence type="ECO:0000313" key="4">
    <source>
        <dbReference type="EMBL" id="AUI71563.1"/>
    </source>
</evidence>
<keyword evidence="1 2" id="KW-0238">DNA-binding</keyword>
<dbReference type="SUPFAM" id="SSF46689">
    <property type="entry name" value="Homeodomain-like"/>
    <property type="match status" value="1"/>
</dbReference>
<dbReference type="PANTHER" id="PTHR43479:SF11">
    <property type="entry name" value="ACREF_ENVCD OPERON REPRESSOR-RELATED"/>
    <property type="match status" value="1"/>
</dbReference>
<evidence type="ECO:0000256" key="1">
    <source>
        <dbReference type="ARBA" id="ARBA00023125"/>
    </source>
</evidence>
<accession>A0A2K9HN47</accession>
<dbReference type="GO" id="GO:0003677">
    <property type="term" value="F:DNA binding"/>
    <property type="evidence" value="ECO:0007669"/>
    <property type="project" value="UniProtKB-UniRule"/>
</dbReference>
<dbReference type="PROSITE" id="PS50977">
    <property type="entry name" value="HTH_TETR_2"/>
    <property type="match status" value="1"/>
</dbReference>
<dbReference type="KEGG" id="lali:LA20249_04925"/>
<dbReference type="Pfam" id="PF00440">
    <property type="entry name" value="TetR_N"/>
    <property type="match status" value="1"/>
</dbReference>
<dbReference type="InterPro" id="IPR050624">
    <property type="entry name" value="HTH-type_Tx_Regulator"/>
</dbReference>